<dbReference type="EMBL" id="MU274905">
    <property type="protein sequence ID" value="KAI0091640.1"/>
    <property type="molecule type" value="Genomic_DNA"/>
</dbReference>
<protein>
    <submittedName>
        <fullName evidence="1">Uncharacterized protein</fullName>
    </submittedName>
</protein>
<evidence type="ECO:0000313" key="2">
    <source>
        <dbReference type="Proteomes" id="UP001055072"/>
    </source>
</evidence>
<proteinExistence type="predicted"/>
<sequence length="242" mass="26049">MSSSSVLDRLKPQRAEALARIRTNGVGFFALLITTNLLPLPGPWEAIWQVWQSYNYRLSGREEVTLWWLLCFAELIIIATLAFNILQGIYALQFPPKALLPLTPATPRPNPLGMDAKSPKTTGGLSHSQRKLIASTPTTVPQPQKPFSSSFYPSTPVSSPSRILNYSTLSQADTSINSSISSLQNSPSPAGGVLSATLLGMSIGGSPSLAAYRGKHKSGVGRAFDGELLTRLSYSAAEDEDD</sequence>
<dbReference type="Proteomes" id="UP001055072">
    <property type="component" value="Unassembled WGS sequence"/>
</dbReference>
<name>A0ACB8UBJ8_9APHY</name>
<accession>A0ACB8UBJ8</accession>
<comment type="caution">
    <text evidence="1">The sequence shown here is derived from an EMBL/GenBank/DDBJ whole genome shotgun (WGS) entry which is preliminary data.</text>
</comment>
<reference evidence="1" key="1">
    <citation type="journal article" date="2021" name="Environ. Microbiol.">
        <title>Gene family expansions and transcriptome signatures uncover fungal adaptations to wood decay.</title>
        <authorList>
            <person name="Hage H."/>
            <person name="Miyauchi S."/>
            <person name="Viragh M."/>
            <person name="Drula E."/>
            <person name="Min B."/>
            <person name="Chaduli D."/>
            <person name="Navarro D."/>
            <person name="Favel A."/>
            <person name="Norest M."/>
            <person name="Lesage-Meessen L."/>
            <person name="Balint B."/>
            <person name="Merenyi Z."/>
            <person name="de Eugenio L."/>
            <person name="Morin E."/>
            <person name="Martinez A.T."/>
            <person name="Baldrian P."/>
            <person name="Stursova M."/>
            <person name="Martinez M.J."/>
            <person name="Novotny C."/>
            <person name="Magnuson J.K."/>
            <person name="Spatafora J.W."/>
            <person name="Maurice S."/>
            <person name="Pangilinan J."/>
            <person name="Andreopoulos W."/>
            <person name="LaButti K."/>
            <person name="Hundley H."/>
            <person name="Na H."/>
            <person name="Kuo A."/>
            <person name="Barry K."/>
            <person name="Lipzen A."/>
            <person name="Henrissat B."/>
            <person name="Riley R."/>
            <person name="Ahrendt S."/>
            <person name="Nagy L.G."/>
            <person name="Grigoriev I.V."/>
            <person name="Martin F."/>
            <person name="Rosso M.N."/>
        </authorList>
    </citation>
    <scope>NUCLEOTIDE SEQUENCE</scope>
    <source>
        <strain evidence="1">CBS 384.51</strain>
    </source>
</reference>
<evidence type="ECO:0000313" key="1">
    <source>
        <dbReference type="EMBL" id="KAI0091640.1"/>
    </source>
</evidence>
<organism evidence="1 2">
    <name type="scientific">Irpex rosettiformis</name>
    <dbReference type="NCBI Taxonomy" id="378272"/>
    <lineage>
        <taxon>Eukaryota</taxon>
        <taxon>Fungi</taxon>
        <taxon>Dikarya</taxon>
        <taxon>Basidiomycota</taxon>
        <taxon>Agaricomycotina</taxon>
        <taxon>Agaricomycetes</taxon>
        <taxon>Polyporales</taxon>
        <taxon>Irpicaceae</taxon>
        <taxon>Irpex</taxon>
    </lineage>
</organism>
<keyword evidence="2" id="KW-1185">Reference proteome</keyword>
<gene>
    <name evidence="1" type="ORF">BDY19DRAFT_1054988</name>
</gene>